<keyword evidence="10" id="KW-1185">Reference proteome</keyword>
<feature type="domain" description="HTH myb-type" evidence="8">
    <location>
        <begin position="90"/>
        <end position="140"/>
    </location>
</feature>
<feature type="compositionally biased region" description="Polar residues" evidence="5">
    <location>
        <begin position="78"/>
        <end position="87"/>
    </location>
</feature>
<evidence type="ECO:0000313" key="9">
    <source>
        <dbReference type="EMBL" id="CAG8648653.1"/>
    </source>
</evidence>
<dbReference type="PROSITE" id="PS51293">
    <property type="entry name" value="SANT"/>
    <property type="match status" value="1"/>
</dbReference>
<dbReference type="AlphaFoldDB" id="A0A9N9DQE8"/>
<dbReference type="PANTHER" id="PTHR46621:SF1">
    <property type="entry name" value="SNRNA-ACTIVATING PROTEIN COMPLEX SUBUNIT 4"/>
    <property type="match status" value="1"/>
</dbReference>
<proteinExistence type="predicted"/>
<evidence type="ECO:0000256" key="4">
    <source>
        <dbReference type="ARBA" id="ARBA00023242"/>
    </source>
</evidence>
<dbReference type="GO" id="GO:0000978">
    <property type="term" value="F:RNA polymerase II cis-regulatory region sequence-specific DNA binding"/>
    <property type="evidence" value="ECO:0007669"/>
    <property type="project" value="TreeGrafter"/>
</dbReference>
<name>A0A9N9DQE8_9GLOM</name>
<accession>A0A9N9DQE8</accession>
<feature type="region of interest" description="Disordered" evidence="5">
    <location>
        <begin position="66"/>
        <end position="92"/>
    </location>
</feature>
<feature type="domain" description="Myb-like" evidence="6">
    <location>
        <begin position="93"/>
        <end position="132"/>
    </location>
</feature>
<dbReference type="GO" id="GO:0019185">
    <property type="term" value="C:snRNA-activating protein complex"/>
    <property type="evidence" value="ECO:0007669"/>
    <property type="project" value="TreeGrafter"/>
</dbReference>
<evidence type="ECO:0000256" key="1">
    <source>
        <dbReference type="ARBA" id="ARBA00023015"/>
    </source>
</evidence>
<dbReference type="PROSITE" id="PS51294">
    <property type="entry name" value="HTH_MYB"/>
    <property type="match status" value="5"/>
</dbReference>
<dbReference type="OrthoDB" id="2143914at2759"/>
<dbReference type="InterPro" id="IPR051575">
    <property type="entry name" value="Myb-like_DNA-bd"/>
</dbReference>
<sequence>MPFGLFTCNSSNQLRLFPNNINKATRARIYSFKYICRSSLQPGIIYPHAFSWTNIAYENRPLRKFSSSTPQKSQQSSENVNAKSTIRGSRPVWSEEEDSKLLEAVDKLGKKWKKIAATYFPDKSPSSLNAHYIIIQTRAKKKVLCKRWTPEEDQILRDGVEKYGPGKWKYFHSQLPDRTVRDIGHRWTKLQAEKEGTWTGEEDKFLINLVQAIGPKWSEISKKMNRTPASVRYRYYVGLFNKLHPWTHEENEKLKRLVLHGGTNWHEIAELFPKRNVDNVRDHYANTASVNPFINKGKWDTEEKRAFDIAIAKYGFQWALIAKDVGTRTRLQCYYYWRSGQKRLQKKQQHFTQ</sequence>
<evidence type="ECO:0000256" key="3">
    <source>
        <dbReference type="ARBA" id="ARBA00023163"/>
    </source>
</evidence>
<keyword evidence="4" id="KW-0539">Nucleus</keyword>
<feature type="compositionally biased region" description="Low complexity" evidence="5">
    <location>
        <begin position="66"/>
        <end position="77"/>
    </location>
</feature>
<feature type="domain" description="HTH myb-type" evidence="8">
    <location>
        <begin position="147"/>
        <end position="195"/>
    </location>
</feature>
<dbReference type="InterPro" id="IPR001005">
    <property type="entry name" value="SANT/Myb"/>
</dbReference>
<dbReference type="InterPro" id="IPR017930">
    <property type="entry name" value="Myb_dom"/>
</dbReference>
<dbReference type="GO" id="GO:0001006">
    <property type="term" value="F:RNA polymerase III type 3 promoter sequence-specific DNA binding"/>
    <property type="evidence" value="ECO:0007669"/>
    <property type="project" value="TreeGrafter"/>
</dbReference>
<dbReference type="InterPro" id="IPR017884">
    <property type="entry name" value="SANT_dom"/>
</dbReference>
<organism evidence="9 10">
    <name type="scientific">Paraglomus occultum</name>
    <dbReference type="NCBI Taxonomy" id="144539"/>
    <lineage>
        <taxon>Eukaryota</taxon>
        <taxon>Fungi</taxon>
        <taxon>Fungi incertae sedis</taxon>
        <taxon>Mucoromycota</taxon>
        <taxon>Glomeromycotina</taxon>
        <taxon>Glomeromycetes</taxon>
        <taxon>Paraglomerales</taxon>
        <taxon>Paraglomeraceae</taxon>
        <taxon>Paraglomus</taxon>
    </lineage>
</organism>
<gene>
    <name evidence="9" type="ORF">POCULU_LOCUS9825</name>
</gene>
<feature type="domain" description="HTH myb-type" evidence="8">
    <location>
        <begin position="245"/>
        <end position="283"/>
    </location>
</feature>
<evidence type="ECO:0000259" key="7">
    <source>
        <dbReference type="PROSITE" id="PS51293"/>
    </source>
</evidence>
<evidence type="ECO:0000256" key="5">
    <source>
        <dbReference type="SAM" id="MobiDB-lite"/>
    </source>
</evidence>
<feature type="domain" description="HTH myb-type" evidence="8">
    <location>
        <begin position="291"/>
        <end position="345"/>
    </location>
</feature>
<dbReference type="PROSITE" id="PS50090">
    <property type="entry name" value="MYB_LIKE"/>
    <property type="match status" value="5"/>
</dbReference>
<dbReference type="Proteomes" id="UP000789572">
    <property type="component" value="Unassembled WGS sequence"/>
</dbReference>
<feature type="domain" description="HTH myb-type" evidence="8">
    <location>
        <begin position="196"/>
        <end position="243"/>
    </location>
</feature>
<feature type="domain" description="Myb-like" evidence="6">
    <location>
        <begin position="190"/>
        <end position="239"/>
    </location>
</feature>
<evidence type="ECO:0000256" key="2">
    <source>
        <dbReference type="ARBA" id="ARBA00023125"/>
    </source>
</evidence>
<dbReference type="GO" id="GO:0042796">
    <property type="term" value="P:snRNA transcription by RNA polymerase III"/>
    <property type="evidence" value="ECO:0007669"/>
    <property type="project" value="TreeGrafter"/>
</dbReference>
<protein>
    <submittedName>
        <fullName evidence="9">8098_t:CDS:1</fullName>
    </submittedName>
</protein>
<dbReference type="CDD" id="cd11660">
    <property type="entry name" value="SANT_TRF"/>
    <property type="match status" value="1"/>
</dbReference>
<feature type="domain" description="Myb-like" evidence="6">
    <location>
        <begin position="245"/>
        <end position="288"/>
    </location>
</feature>
<dbReference type="EMBL" id="CAJVPJ010004113">
    <property type="protein sequence ID" value="CAG8648653.1"/>
    <property type="molecule type" value="Genomic_DNA"/>
</dbReference>
<dbReference type="PANTHER" id="PTHR46621">
    <property type="entry name" value="SNRNA-ACTIVATING PROTEIN COMPLEX SUBUNIT 4"/>
    <property type="match status" value="1"/>
</dbReference>
<keyword evidence="3" id="KW-0804">Transcription</keyword>
<dbReference type="GO" id="GO:0042795">
    <property type="term" value="P:snRNA transcription by RNA polymerase II"/>
    <property type="evidence" value="ECO:0007669"/>
    <property type="project" value="TreeGrafter"/>
</dbReference>
<evidence type="ECO:0000313" key="10">
    <source>
        <dbReference type="Proteomes" id="UP000789572"/>
    </source>
</evidence>
<dbReference type="SMART" id="SM00717">
    <property type="entry name" value="SANT"/>
    <property type="match status" value="5"/>
</dbReference>
<comment type="caution">
    <text evidence="9">The sequence shown here is derived from an EMBL/GenBank/DDBJ whole genome shotgun (WGS) entry which is preliminary data.</text>
</comment>
<dbReference type="Gene3D" id="1.10.10.60">
    <property type="entry name" value="Homeodomain-like"/>
    <property type="match status" value="5"/>
</dbReference>
<feature type="domain" description="Myb-like" evidence="6">
    <location>
        <begin position="147"/>
        <end position="189"/>
    </location>
</feature>
<keyword evidence="2" id="KW-0238">DNA-binding</keyword>
<dbReference type="InterPro" id="IPR009057">
    <property type="entry name" value="Homeodomain-like_sf"/>
</dbReference>
<evidence type="ECO:0000259" key="8">
    <source>
        <dbReference type="PROSITE" id="PS51294"/>
    </source>
</evidence>
<evidence type="ECO:0000259" key="6">
    <source>
        <dbReference type="PROSITE" id="PS50090"/>
    </source>
</evidence>
<keyword evidence="1" id="KW-0805">Transcription regulation</keyword>
<dbReference type="CDD" id="cd00167">
    <property type="entry name" value="SANT"/>
    <property type="match status" value="4"/>
</dbReference>
<reference evidence="9" key="1">
    <citation type="submission" date="2021-06" db="EMBL/GenBank/DDBJ databases">
        <authorList>
            <person name="Kallberg Y."/>
            <person name="Tangrot J."/>
            <person name="Rosling A."/>
        </authorList>
    </citation>
    <scope>NUCLEOTIDE SEQUENCE</scope>
    <source>
        <strain evidence="9">IA702</strain>
    </source>
</reference>
<dbReference type="Pfam" id="PF00249">
    <property type="entry name" value="Myb_DNA-binding"/>
    <property type="match status" value="3"/>
</dbReference>
<dbReference type="SUPFAM" id="SSF46689">
    <property type="entry name" value="Homeodomain-like"/>
    <property type="match status" value="3"/>
</dbReference>
<feature type="domain" description="Myb-like" evidence="6">
    <location>
        <begin position="291"/>
        <end position="339"/>
    </location>
</feature>
<feature type="domain" description="SANT" evidence="7">
    <location>
        <begin position="88"/>
        <end position="140"/>
    </location>
</feature>
<dbReference type="Pfam" id="PF13921">
    <property type="entry name" value="Myb_DNA-bind_6"/>
    <property type="match status" value="1"/>
</dbReference>